<keyword evidence="1" id="KW-0732">Signal</keyword>
<dbReference type="OrthoDB" id="8871309at2"/>
<evidence type="ECO:0000256" key="1">
    <source>
        <dbReference type="SAM" id="SignalP"/>
    </source>
</evidence>
<reference evidence="2 3" key="1">
    <citation type="submission" date="2019-05" db="EMBL/GenBank/DDBJ databases">
        <authorList>
            <person name="Lee S.D."/>
        </authorList>
    </citation>
    <scope>NUCLEOTIDE SEQUENCE [LARGE SCALE GENOMIC DNA]</scope>
    <source>
        <strain evidence="2 3">C5-26</strain>
    </source>
</reference>
<dbReference type="GO" id="GO:0016298">
    <property type="term" value="F:lipase activity"/>
    <property type="evidence" value="ECO:0007669"/>
    <property type="project" value="TreeGrafter"/>
</dbReference>
<dbReference type="InterPro" id="IPR002918">
    <property type="entry name" value="Lipase_EstA/Esterase_EstB"/>
</dbReference>
<dbReference type="RefSeq" id="WP_146315934.1">
    <property type="nucleotide sequence ID" value="NZ_VCQV01000006.1"/>
</dbReference>
<feature type="signal peptide" evidence="1">
    <location>
        <begin position="1"/>
        <end position="27"/>
    </location>
</feature>
<sequence>MRILTTALCAAAATSLVITVAAPSASAQTMPSGPPQSSFLAAKALTLVQPDLMPVGVNDWSCRSQAHPRPVVLIPGTWSNAYDSFAGIAPALKARGYCLFDFNYGQSDAAIGKIPGVDATGPVMQSAKELQTFVSTVRAKTGAVKVDLLGWSQGGIVARGFLKFYSGADPSNPAKNQVQNVVTYGATNHGTTLSGLATLAQGTGLNPVIPSTLGQAAVDQEIGSAYLTDLNAGGDTEPGITYTIIGSRADEVTTPYTRTFLTAGPGATVHNVTLQDGCPIDLSDHVSGIYSPRVMALMARGLGSSIPVLPCTPRVPAL</sequence>
<evidence type="ECO:0000313" key="3">
    <source>
        <dbReference type="Proteomes" id="UP000320244"/>
    </source>
</evidence>
<name>A0A563E5A4_9MICO</name>
<protein>
    <submittedName>
        <fullName evidence="2">Triacylglycerol lipase</fullName>
    </submittedName>
</protein>
<reference evidence="2 3" key="2">
    <citation type="submission" date="2019-08" db="EMBL/GenBank/DDBJ databases">
        <title>Jejuicoccus antrihumi gen. nov., sp. nov., a new member of the family Dermacoccaceae isolated from a cave.</title>
        <authorList>
            <person name="Schumann P."/>
            <person name="Kim I.S."/>
        </authorList>
    </citation>
    <scope>NUCLEOTIDE SEQUENCE [LARGE SCALE GENOMIC DNA]</scope>
    <source>
        <strain evidence="2 3">C5-26</strain>
    </source>
</reference>
<comment type="caution">
    <text evidence="2">The sequence shown here is derived from an EMBL/GenBank/DDBJ whole genome shotgun (WGS) entry which is preliminary data.</text>
</comment>
<dbReference type="EMBL" id="VCQV01000006">
    <property type="protein sequence ID" value="TWP37413.1"/>
    <property type="molecule type" value="Genomic_DNA"/>
</dbReference>
<accession>A0A563E5A4</accession>
<proteinExistence type="predicted"/>
<dbReference type="PANTHER" id="PTHR32015:SF1">
    <property type="entry name" value="LIPASE"/>
    <property type="match status" value="1"/>
</dbReference>
<evidence type="ECO:0000313" key="2">
    <source>
        <dbReference type="EMBL" id="TWP37413.1"/>
    </source>
</evidence>
<keyword evidence="3" id="KW-1185">Reference proteome</keyword>
<dbReference type="AlphaFoldDB" id="A0A563E5A4"/>
<feature type="chain" id="PRO_5021871333" evidence="1">
    <location>
        <begin position="28"/>
        <end position="318"/>
    </location>
</feature>
<dbReference type="PANTHER" id="PTHR32015">
    <property type="entry name" value="FASTING INDUCED LIPASE"/>
    <property type="match status" value="1"/>
</dbReference>
<dbReference type="SUPFAM" id="SSF53474">
    <property type="entry name" value="alpha/beta-Hydrolases"/>
    <property type="match status" value="1"/>
</dbReference>
<gene>
    <name evidence="2" type="ORF">FGL98_06605</name>
</gene>
<dbReference type="GO" id="GO:0016042">
    <property type="term" value="P:lipid catabolic process"/>
    <property type="evidence" value="ECO:0007669"/>
    <property type="project" value="InterPro"/>
</dbReference>
<dbReference type="Proteomes" id="UP000320244">
    <property type="component" value="Unassembled WGS sequence"/>
</dbReference>
<dbReference type="Gene3D" id="3.40.50.1820">
    <property type="entry name" value="alpha/beta hydrolase"/>
    <property type="match status" value="1"/>
</dbReference>
<dbReference type="InterPro" id="IPR029058">
    <property type="entry name" value="AB_hydrolase_fold"/>
</dbReference>
<dbReference type="Pfam" id="PF01674">
    <property type="entry name" value="Lipase_2"/>
    <property type="match status" value="1"/>
</dbReference>
<organism evidence="2 3">
    <name type="scientific">Leekyejoonella antrihumi</name>
    <dbReference type="NCBI Taxonomy" id="1660198"/>
    <lineage>
        <taxon>Bacteria</taxon>
        <taxon>Bacillati</taxon>
        <taxon>Actinomycetota</taxon>
        <taxon>Actinomycetes</taxon>
        <taxon>Micrococcales</taxon>
        <taxon>Dermacoccaceae</taxon>
        <taxon>Leekyejoonella</taxon>
    </lineage>
</organism>